<accession>A0A7C8YY80</accession>
<protein>
    <submittedName>
        <fullName evidence="1">Uncharacterized protein</fullName>
    </submittedName>
</protein>
<evidence type="ECO:0000313" key="1">
    <source>
        <dbReference type="EMBL" id="MBA4629579.1"/>
    </source>
</evidence>
<name>A0A7C8YY80_OPUST</name>
<dbReference type="EMBL" id="GISG01070138">
    <property type="protein sequence ID" value="MBA4629579.1"/>
    <property type="molecule type" value="Transcribed_RNA"/>
</dbReference>
<organism evidence="1">
    <name type="scientific">Opuntia streptacantha</name>
    <name type="common">Prickly pear cactus</name>
    <name type="synonym">Opuntia cardona</name>
    <dbReference type="NCBI Taxonomy" id="393608"/>
    <lineage>
        <taxon>Eukaryota</taxon>
        <taxon>Viridiplantae</taxon>
        <taxon>Streptophyta</taxon>
        <taxon>Embryophyta</taxon>
        <taxon>Tracheophyta</taxon>
        <taxon>Spermatophyta</taxon>
        <taxon>Magnoliopsida</taxon>
        <taxon>eudicotyledons</taxon>
        <taxon>Gunneridae</taxon>
        <taxon>Pentapetalae</taxon>
        <taxon>Caryophyllales</taxon>
        <taxon>Cactineae</taxon>
        <taxon>Cactaceae</taxon>
        <taxon>Opuntioideae</taxon>
        <taxon>Opuntia</taxon>
    </lineage>
</organism>
<reference evidence="1" key="1">
    <citation type="journal article" date="2013" name="J. Plant Res.">
        <title>Effect of fungi and light on seed germination of three Opuntia species from semiarid lands of central Mexico.</title>
        <authorList>
            <person name="Delgado-Sanchez P."/>
            <person name="Jimenez-Bremont J.F."/>
            <person name="Guerrero-Gonzalez Mde L."/>
            <person name="Flores J."/>
        </authorList>
    </citation>
    <scope>NUCLEOTIDE SEQUENCE</scope>
    <source>
        <tissue evidence="1">Cladode</tissue>
    </source>
</reference>
<dbReference type="EMBL" id="GISG01070139">
    <property type="protein sequence ID" value="MBA4629580.1"/>
    <property type="molecule type" value="Transcribed_RNA"/>
</dbReference>
<proteinExistence type="predicted"/>
<reference evidence="1" key="2">
    <citation type="submission" date="2020-07" db="EMBL/GenBank/DDBJ databases">
        <authorList>
            <person name="Vera ALvarez R."/>
            <person name="Arias-Moreno D.M."/>
            <person name="Jimenez-Jacinto V."/>
            <person name="Jimenez-Bremont J.F."/>
            <person name="Swaminathan K."/>
            <person name="Moose S.P."/>
            <person name="Guerrero-Gonzalez M.L."/>
            <person name="Marino-Ramirez L."/>
            <person name="Landsman D."/>
            <person name="Rodriguez-Kessler M."/>
            <person name="Delgado-Sanchez P."/>
        </authorList>
    </citation>
    <scope>NUCLEOTIDE SEQUENCE</scope>
    <source>
        <tissue evidence="1">Cladode</tissue>
    </source>
</reference>
<sequence>MDMIIFALSERGFGSSSVAFCGEECDKFAAAFFAASSTARNASSVDLASEASSCFLSLNSLIVESSSSFETNSKVFGGGGNQSSSSSQSTISTVLPPLFLSSLVLPVSELKVLLRLGAN</sequence>
<dbReference type="AlphaFoldDB" id="A0A7C8YY80"/>